<sequence>MYGCSMEFTSKGKDFANIQSGICGITVTGLEDCVCGYQDFSNNSSKMRNIFLKSGVPPGSGHAYSFLSSSLFDPLAPENCNQKRKYCFNCAEHLSTLTEEVMVQRFPAFAFDYLYELEVPDDWIDKISTITSSFLEDSNWHESSTKTSSLPVIVDDDVLGVMEKFVPLRQYHLTLFKPVLRLSVADHSPYYISKPDVKKGKKRNFKSLKSLKNVKTYDALFSLEVYADCLDLQASTPMYPNKLVNITGNQSYPKSVSFASLL</sequence>
<accession>A0AAV4MIK6</accession>
<dbReference type="EMBL" id="BPLR01019843">
    <property type="protein sequence ID" value="GIX72369.1"/>
    <property type="molecule type" value="Genomic_DNA"/>
</dbReference>
<organism evidence="1 2">
    <name type="scientific">Caerostris extrusa</name>
    <name type="common">Bark spider</name>
    <name type="synonym">Caerostris bankana</name>
    <dbReference type="NCBI Taxonomy" id="172846"/>
    <lineage>
        <taxon>Eukaryota</taxon>
        <taxon>Metazoa</taxon>
        <taxon>Ecdysozoa</taxon>
        <taxon>Arthropoda</taxon>
        <taxon>Chelicerata</taxon>
        <taxon>Arachnida</taxon>
        <taxon>Araneae</taxon>
        <taxon>Araneomorphae</taxon>
        <taxon>Entelegynae</taxon>
        <taxon>Araneoidea</taxon>
        <taxon>Araneidae</taxon>
        <taxon>Caerostris</taxon>
    </lineage>
</organism>
<dbReference type="PANTHER" id="PTHR12517">
    <property type="entry name" value="VACUOLAR PROTEIN SORTING-ASSOCIATED PROTEIN 13B"/>
    <property type="match status" value="1"/>
</dbReference>
<protein>
    <submittedName>
        <fullName evidence="1">Vacuolar protein sorting-associated protein 13B</fullName>
    </submittedName>
</protein>
<reference evidence="1 2" key="1">
    <citation type="submission" date="2021-06" db="EMBL/GenBank/DDBJ databases">
        <title>Caerostris extrusa draft genome.</title>
        <authorList>
            <person name="Kono N."/>
            <person name="Arakawa K."/>
        </authorList>
    </citation>
    <scope>NUCLEOTIDE SEQUENCE [LARGE SCALE GENOMIC DNA]</scope>
</reference>
<dbReference type="AlphaFoldDB" id="A0AAV4MIK6"/>
<comment type="caution">
    <text evidence="1">The sequence shown here is derived from an EMBL/GenBank/DDBJ whole genome shotgun (WGS) entry which is preliminary data.</text>
</comment>
<dbReference type="InterPro" id="IPR039782">
    <property type="entry name" value="VPS13B"/>
</dbReference>
<evidence type="ECO:0000313" key="2">
    <source>
        <dbReference type="Proteomes" id="UP001054945"/>
    </source>
</evidence>
<evidence type="ECO:0000313" key="1">
    <source>
        <dbReference type="EMBL" id="GIX72369.1"/>
    </source>
</evidence>
<dbReference type="Proteomes" id="UP001054945">
    <property type="component" value="Unassembled WGS sequence"/>
</dbReference>
<proteinExistence type="predicted"/>
<gene>
    <name evidence="1" type="primary">VPS13B_0</name>
    <name evidence="1" type="ORF">CEXT_625421</name>
</gene>
<dbReference type="PANTHER" id="PTHR12517:SF0">
    <property type="entry name" value="INTERMEMBRANE LIPID TRANSFER PROTEIN VPS13B"/>
    <property type="match status" value="1"/>
</dbReference>
<name>A0AAV4MIK6_CAEEX</name>
<keyword evidence="2" id="KW-1185">Reference proteome</keyword>